<reference evidence="2 3" key="1">
    <citation type="submission" date="2016-11" db="EMBL/GenBank/DDBJ databases">
        <authorList>
            <person name="Jaros S."/>
            <person name="Januszkiewicz K."/>
            <person name="Wedrychowicz H."/>
        </authorList>
    </citation>
    <scope>NUCLEOTIDE SEQUENCE [LARGE SCALE GENOMIC DNA]</scope>
    <source>
        <strain evidence="2 3">DSM 26897</strain>
    </source>
</reference>
<evidence type="ECO:0000313" key="3">
    <source>
        <dbReference type="Proteomes" id="UP000184368"/>
    </source>
</evidence>
<evidence type="ECO:0008006" key="4">
    <source>
        <dbReference type="Google" id="ProtNLM"/>
    </source>
</evidence>
<gene>
    <name evidence="2" type="ORF">SAMN05444008_10548</name>
</gene>
<protein>
    <recommendedName>
        <fullName evidence="4">Secreted protein</fullName>
    </recommendedName>
</protein>
<dbReference type="STRING" id="1302690.BUE76_22620"/>
<proteinExistence type="predicted"/>
<dbReference type="RefSeq" id="WP_073041695.1">
    <property type="nucleotide sequence ID" value="NZ_FQUO01000005.1"/>
</dbReference>
<feature type="signal peptide" evidence="1">
    <location>
        <begin position="1"/>
        <end position="21"/>
    </location>
</feature>
<sequence length="306" mass="34662">MNTRILGSFICALLLSTFTRAQVPEQKRKEPLSSRVSTAPESVFSLFRDAGMNPVNHPLHADEKAAVEKAIAILPPLHQRILQMHLHSISFMDSMPNNALTSLLESGDSAKQFNITFRAGMLSETISEWVAKKEYTSFSQAADQEVQLIADAGTLNAIQYVFLHEATHIVDAVLNLTTHPDNSDTLLKPTPFTKGTWRKRNQPVPMYTDLLLDHARQRNRSVSIVSAPAVYRALQQTPFTSLYSMAAWSEDIAELVTIYHLTRKLKQPYRIIVKKNNTELASFEPMRNKLVRKRLKLLRQFYDDGV</sequence>
<name>A0A1M4Z0S4_9BACT</name>
<feature type="chain" id="PRO_5012906136" description="Secreted protein" evidence="1">
    <location>
        <begin position="22"/>
        <end position="306"/>
    </location>
</feature>
<dbReference type="EMBL" id="FQUO01000005">
    <property type="protein sequence ID" value="SHF11654.1"/>
    <property type="molecule type" value="Genomic_DNA"/>
</dbReference>
<keyword evidence="3" id="KW-1185">Reference proteome</keyword>
<dbReference type="Proteomes" id="UP000184368">
    <property type="component" value="Unassembled WGS sequence"/>
</dbReference>
<evidence type="ECO:0000313" key="2">
    <source>
        <dbReference type="EMBL" id="SHF11654.1"/>
    </source>
</evidence>
<evidence type="ECO:0000256" key="1">
    <source>
        <dbReference type="SAM" id="SignalP"/>
    </source>
</evidence>
<keyword evidence="1" id="KW-0732">Signal</keyword>
<organism evidence="2 3">
    <name type="scientific">Cnuella takakiae</name>
    <dbReference type="NCBI Taxonomy" id="1302690"/>
    <lineage>
        <taxon>Bacteria</taxon>
        <taxon>Pseudomonadati</taxon>
        <taxon>Bacteroidota</taxon>
        <taxon>Chitinophagia</taxon>
        <taxon>Chitinophagales</taxon>
        <taxon>Chitinophagaceae</taxon>
        <taxon>Cnuella</taxon>
    </lineage>
</organism>
<accession>A0A1M4Z0S4</accession>
<dbReference type="AlphaFoldDB" id="A0A1M4Z0S4"/>